<organism evidence="1 2">
    <name type="scientific">Variovorax defluvii</name>
    <dbReference type="NCBI Taxonomy" id="913761"/>
    <lineage>
        <taxon>Bacteria</taxon>
        <taxon>Pseudomonadati</taxon>
        <taxon>Pseudomonadota</taxon>
        <taxon>Betaproteobacteria</taxon>
        <taxon>Burkholderiales</taxon>
        <taxon>Comamonadaceae</taxon>
        <taxon>Variovorax</taxon>
    </lineage>
</organism>
<dbReference type="InterPro" id="IPR011717">
    <property type="entry name" value="TPR-4"/>
</dbReference>
<sequence length="118" mass="13137">MAGHQDESLDVLRLLSQLYLRHGRQDSALALLRALCALEPGDRRASLALAYAATRAGQPRESERVIDRMRDEGEPSPVLDLLQGQALAAQGRHGEAEQAFETFIARRADEQRMSRDAR</sequence>
<protein>
    <recommendedName>
        <fullName evidence="3">Tetratricopeptide repeat protein</fullName>
    </recommendedName>
</protein>
<dbReference type="Gene3D" id="1.25.40.10">
    <property type="entry name" value="Tetratricopeptide repeat domain"/>
    <property type="match status" value="1"/>
</dbReference>
<gene>
    <name evidence="1" type="ORF">GCM10023165_34090</name>
</gene>
<dbReference type="Pfam" id="PF07721">
    <property type="entry name" value="TPR_4"/>
    <property type="match status" value="1"/>
</dbReference>
<dbReference type="SUPFAM" id="SSF48452">
    <property type="entry name" value="TPR-like"/>
    <property type="match status" value="1"/>
</dbReference>
<comment type="caution">
    <text evidence="1">The sequence shown here is derived from an EMBL/GenBank/DDBJ whole genome shotgun (WGS) entry which is preliminary data.</text>
</comment>
<evidence type="ECO:0000313" key="2">
    <source>
        <dbReference type="Proteomes" id="UP001500975"/>
    </source>
</evidence>
<dbReference type="Pfam" id="PF13428">
    <property type="entry name" value="TPR_14"/>
    <property type="match status" value="1"/>
</dbReference>
<proteinExistence type="predicted"/>
<accession>A0ABP8HZV5</accession>
<evidence type="ECO:0008006" key="3">
    <source>
        <dbReference type="Google" id="ProtNLM"/>
    </source>
</evidence>
<dbReference type="InterPro" id="IPR011990">
    <property type="entry name" value="TPR-like_helical_dom_sf"/>
</dbReference>
<dbReference type="Proteomes" id="UP001500975">
    <property type="component" value="Unassembled WGS sequence"/>
</dbReference>
<name>A0ABP8HZV5_9BURK</name>
<keyword evidence="2" id="KW-1185">Reference proteome</keyword>
<dbReference type="EMBL" id="BAABGJ010000057">
    <property type="protein sequence ID" value="GAA4348367.1"/>
    <property type="molecule type" value="Genomic_DNA"/>
</dbReference>
<evidence type="ECO:0000313" key="1">
    <source>
        <dbReference type="EMBL" id="GAA4348367.1"/>
    </source>
</evidence>
<reference evidence="2" key="1">
    <citation type="journal article" date="2019" name="Int. J. Syst. Evol. Microbiol.">
        <title>The Global Catalogue of Microorganisms (GCM) 10K type strain sequencing project: providing services to taxonomists for standard genome sequencing and annotation.</title>
        <authorList>
            <consortium name="The Broad Institute Genomics Platform"/>
            <consortium name="The Broad Institute Genome Sequencing Center for Infectious Disease"/>
            <person name="Wu L."/>
            <person name="Ma J."/>
        </authorList>
    </citation>
    <scope>NUCLEOTIDE SEQUENCE [LARGE SCALE GENOMIC DNA]</scope>
    <source>
        <strain evidence="2">JCM 17804</strain>
    </source>
</reference>